<evidence type="ECO:0000256" key="5">
    <source>
        <dbReference type="ARBA" id="ARBA00022842"/>
    </source>
</evidence>
<keyword evidence="7" id="KW-0238">DNA-binding</keyword>
<proteinExistence type="inferred from homology"/>
<evidence type="ECO:0000259" key="14">
    <source>
        <dbReference type="PROSITE" id="PS52039"/>
    </source>
</evidence>
<dbReference type="InterPro" id="IPR013497">
    <property type="entry name" value="Topo_IA_cen"/>
</dbReference>
<dbReference type="GO" id="GO:0003677">
    <property type="term" value="F:DNA binding"/>
    <property type="evidence" value="ECO:0007669"/>
    <property type="project" value="UniProtKB-KW"/>
</dbReference>
<keyword evidence="6" id="KW-0799">Topoisomerase</keyword>
<dbReference type="Gene3D" id="1.10.460.10">
    <property type="entry name" value="Topoisomerase I, domain 2"/>
    <property type="match status" value="1"/>
</dbReference>
<keyword evidence="8 15" id="KW-0413">Isomerase</keyword>
<sequence length="682" mass="75710">MGRLFIAEKPSVAKAIAAELGKASRSDGYLCCGNDVITWCFGHMLELASPDEYTSDDVPRSKAGRKRWRVDELPIIPDKWKSHPKETARKQLKIMGSLLKRADLTEVVHAGDPDREGQLLVDEVLAHFKNRKPTRRYWVSAQDPVTVRRGLSSLENNSQYQGWASAARARARADWLTGMNLSRAYTLASERSGAGALLTIGRVQTPTLALVVQRDQDIESFVSIPFYTLEATFIHKVGKFCGTWQPADDQAGLDSEGRLLDKAVADSIIAKVQGKQGVVSVFKQQRRSQPHPLAFSLADITLLGSRIYGFSAEETLKACQSLYEKHKLTSYPRTDTGYLPESQFADAPTVLASLRSMHSGLQSAIDGADTAILSRTWNDKQVTAHHGIIPTQYKSSLSALTDTERKLYELIVRRYIAQFYPEHQFMATTIEVLIKAERFRSYGKRILVEGWRTVLSSGHSDKEQALPAVALKDKVDCDNVMRRDAKTKPPARFNEGTLIQAMANIHRYIVEAAQKKVLREGDGIGTSATRASIISELKRRTYLETSGKHIISTTLGRSLCSALPEVLKSAVSTAVNERLLKEIETGAPEFDAFLRAHETFIRGQVCSVNQSAIVVKGAESQQSGKKPKKRQSLAVSKHKCNACSKGLVRRPSVKAKGDWWWGCSGFPECKNTYRDKAGKPVF</sequence>
<dbReference type="InterPro" id="IPR023405">
    <property type="entry name" value="Topo_IA_core_domain"/>
</dbReference>
<dbReference type="SMART" id="SM00437">
    <property type="entry name" value="TOP1Ac"/>
    <property type="match status" value="1"/>
</dbReference>
<dbReference type="GO" id="GO:0003917">
    <property type="term" value="F:DNA topoisomerase type I (single strand cut, ATP-independent) activity"/>
    <property type="evidence" value="ECO:0007669"/>
    <property type="project" value="UniProtKB-EC"/>
</dbReference>
<dbReference type="PROSITE" id="PS00396">
    <property type="entry name" value="TOPO_IA_1"/>
    <property type="match status" value="1"/>
</dbReference>
<feature type="domain" description="Topo IA-type catalytic" evidence="14">
    <location>
        <begin position="160"/>
        <end position="605"/>
    </location>
</feature>
<evidence type="ECO:0000256" key="12">
    <source>
        <dbReference type="ARBA" id="ARBA00032877"/>
    </source>
</evidence>
<dbReference type="Pfam" id="PF01751">
    <property type="entry name" value="Toprim"/>
    <property type="match status" value="1"/>
</dbReference>
<dbReference type="SUPFAM" id="SSF56712">
    <property type="entry name" value="Prokaryotic type I DNA topoisomerase"/>
    <property type="match status" value="1"/>
</dbReference>
<dbReference type="PANTHER" id="PTHR11390">
    <property type="entry name" value="PROKARYOTIC DNA TOPOISOMERASE"/>
    <property type="match status" value="1"/>
</dbReference>
<evidence type="ECO:0000256" key="3">
    <source>
        <dbReference type="ARBA" id="ARBA00012891"/>
    </source>
</evidence>
<dbReference type="EC" id="5.6.2.1" evidence="3"/>
<dbReference type="InterPro" id="IPR003602">
    <property type="entry name" value="Topo_IA_DNA-bd_dom"/>
</dbReference>
<dbReference type="RefSeq" id="WP_236994765.1">
    <property type="nucleotide sequence ID" value="NZ_CP018632.1"/>
</dbReference>
<dbReference type="PROSITE" id="PS52039">
    <property type="entry name" value="TOPO_IA_2"/>
    <property type="match status" value="1"/>
</dbReference>
<gene>
    <name evidence="15" type="primary">topB</name>
    <name evidence="15" type="ORF">IMCC3135_10385</name>
</gene>
<feature type="domain" description="Toprim" evidence="13">
    <location>
        <begin position="2"/>
        <end position="143"/>
    </location>
</feature>
<dbReference type="Pfam" id="PF01131">
    <property type="entry name" value="Topoisom_bac"/>
    <property type="match status" value="1"/>
</dbReference>
<dbReference type="InterPro" id="IPR013824">
    <property type="entry name" value="Topo_IA_cen_sub1"/>
</dbReference>
<dbReference type="PRINTS" id="PR00417">
    <property type="entry name" value="PRTPISMRASEI"/>
</dbReference>
<reference evidence="15 16" key="1">
    <citation type="submission" date="2016-12" db="EMBL/GenBank/DDBJ databases">
        <authorList>
            <person name="Song W.-J."/>
            <person name="Kurnit D.M."/>
        </authorList>
    </citation>
    <scope>NUCLEOTIDE SEQUENCE [LARGE SCALE GENOMIC DNA]</scope>
    <source>
        <strain evidence="15 16">IMCC3135</strain>
    </source>
</reference>
<evidence type="ECO:0000256" key="10">
    <source>
        <dbReference type="ARBA" id="ARBA00031985"/>
    </source>
</evidence>
<evidence type="ECO:0000313" key="16">
    <source>
        <dbReference type="Proteomes" id="UP000250079"/>
    </source>
</evidence>
<comment type="similarity">
    <text evidence="2">Belongs to the type IA topoisomerase family.</text>
</comment>
<dbReference type="InterPro" id="IPR023406">
    <property type="entry name" value="Topo_IA_AS"/>
</dbReference>
<dbReference type="CDD" id="cd00186">
    <property type="entry name" value="TOP1Ac"/>
    <property type="match status" value="1"/>
</dbReference>
<dbReference type="Gene3D" id="2.70.20.10">
    <property type="entry name" value="Topoisomerase I, domain 3"/>
    <property type="match status" value="1"/>
</dbReference>
<protein>
    <recommendedName>
        <fullName evidence="3">DNA topoisomerase</fullName>
        <ecNumber evidence="3">5.6.2.1</ecNumber>
    </recommendedName>
    <alternativeName>
        <fullName evidence="12">Omega-protein</fullName>
    </alternativeName>
    <alternativeName>
        <fullName evidence="11">Relaxing enzyme</fullName>
    </alternativeName>
    <alternativeName>
        <fullName evidence="9">Swivelase</fullName>
    </alternativeName>
    <alternativeName>
        <fullName evidence="10">Untwisting enzyme</fullName>
    </alternativeName>
</protein>
<dbReference type="Gene3D" id="1.10.290.10">
    <property type="entry name" value="Topoisomerase I, domain 4"/>
    <property type="match status" value="1"/>
</dbReference>
<dbReference type="GO" id="GO:0006265">
    <property type="term" value="P:DNA topological change"/>
    <property type="evidence" value="ECO:0007669"/>
    <property type="project" value="InterPro"/>
</dbReference>
<evidence type="ECO:0000256" key="8">
    <source>
        <dbReference type="ARBA" id="ARBA00023235"/>
    </source>
</evidence>
<evidence type="ECO:0000256" key="4">
    <source>
        <dbReference type="ARBA" id="ARBA00022723"/>
    </source>
</evidence>
<dbReference type="SUPFAM" id="SSF57783">
    <property type="entry name" value="Zinc beta-ribbon"/>
    <property type="match status" value="1"/>
</dbReference>
<dbReference type="PROSITE" id="PS50880">
    <property type="entry name" value="TOPRIM"/>
    <property type="match status" value="1"/>
</dbReference>
<dbReference type="NCBIfam" id="TIGR01056">
    <property type="entry name" value="topB"/>
    <property type="match status" value="1"/>
</dbReference>
<dbReference type="AlphaFoldDB" id="A0A2Z2NQC0"/>
<dbReference type="GO" id="GO:0046872">
    <property type="term" value="F:metal ion binding"/>
    <property type="evidence" value="ECO:0007669"/>
    <property type="project" value="UniProtKB-KW"/>
</dbReference>
<evidence type="ECO:0000256" key="7">
    <source>
        <dbReference type="ARBA" id="ARBA00023125"/>
    </source>
</evidence>
<dbReference type="SMART" id="SM00436">
    <property type="entry name" value="TOP1Bc"/>
    <property type="match status" value="1"/>
</dbReference>
<evidence type="ECO:0000313" key="15">
    <source>
        <dbReference type="EMBL" id="ASJ72171.1"/>
    </source>
</evidence>
<evidence type="ECO:0000256" key="9">
    <source>
        <dbReference type="ARBA" id="ARBA00030003"/>
    </source>
</evidence>
<evidence type="ECO:0000256" key="1">
    <source>
        <dbReference type="ARBA" id="ARBA00000213"/>
    </source>
</evidence>
<dbReference type="SMART" id="SM00493">
    <property type="entry name" value="TOPRIM"/>
    <property type="match status" value="1"/>
</dbReference>
<accession>A0A2Z2NQC0</accession>
<dbReference type="InterPro" id="IPR013826">
    <property type="entry name" value="Topo_IA_cen_sub3"/>
</dbReference>
<dbReference type="KEGG" id="gai:IMCC3135_10385"/>
<evidence type="ECO:0000256" key="11">
    <source>
        <dbReference type="ARBA" id="ARBA00032235"/>
    </source>
</evidence>
<dbReference type="PANTHER" id="PTHR11390:SF21">
    <property type="entry name" value="DNA TOPOISOMERASE 3-ALPHA"/>
    <property type="match status" value="1"/>
</dbReference>
<dbReference type="NCBIfam" id="NF005829">
    <property type="entry name" value="PRK07726.1"/>
    <property type="match status" value="1"/>
</dbReference>
<dbReference type="GO" id="GO:0006281">
    <property type="term" value="P:DNA repair"/>
    <property type="evidence" value="ECO:0007669"/>
    <property type="project" value="TreeGrafter"/>
</dbReference>
<name>A0A2Z2NQC0_9GAMM</name>
<dbReference type="InterPro" id="IPR003601">
    <property type="entry name" value="Topo_IA_2"/>
</dbReference>
<evidence type="ECO:0000256" key="2">
    <source>
        <dbReference type="ARBA" id="ARBA00009446"/>
    </source>
</evidence>
<dbReference type="GO" id="GO:0043597">
    <property type="term" value="C:cytoplasmic replication fork"/>
    <property type="evidence" value="ECO:0007669"/>
    <property type="project" value="TreeGrafter"/>
</dbReference>
<dbReference type="InterPro" id="IPR013825">
    <property type="entry name" value="Topo_IA_cen_sub2"/>
</dbReference>
<comment type="catalytic activity">
    <reaction evidence="1">
        <text>ATP-independent breakage of single-stranded DNA, followed by passage and rejoining.</text>
        <dbReference type="EC" id="5.6.2.1"/>
    </reaction>
</comment>
<dbReference type="Proteomes" id="UP000250079">
    <property type="component" value="Chromosome"/>
</dbReference>
<dbReference type="EMBL" id="CP018632">
    <property type="protein sequence ID" value="ASJ72171.1"/>
    <property type="molecule type" value="Genomic_DNA"/>
</dbReference>
<dbReference type="InterPro" id="IPR000380">
    <property type="entry name" value="Topo_IA"/>
</dbReference>
<dbReference type="GO" id="GO:0006310">
    <property type="term" value="P:DNA recombination"/>
    <property type="evidence" value="ECO:0007669"/>
    <property type="project" value="TreeGrafter"/>
</dbReference>
<keyword evidence="16" id="KW-1185">Reference proteome</keyword>
<keyword evidence="5" id="KW-0460">Magnesium</keyword>
<dbReference type="Gene3D" id="3.30.65.10">
    <property type="entry name" value="Bacterial Topoisomerase I, domain 1"/>
    <property type="match status" value="1"/>
</dbReference>
<dbReference type="CDD" id="cd03362">
    <property type="entry name" value="TOPRIM_TopoIA_TopoIII"/>
    <property type="match status" value="1"/>
</dbReference>
<evidence type="ECO:0000256" key="6">
    <source>
        <dbReference type="ARBA" id="ARBA00023029"/>
    </source>
</evidence>
<dbReference type="Gene3D" id="3.40.50.140">
    <property type="match status" value="1"/>
</dbReference>
<dbReference type="InterPro" id="IPR006171">
    <property type="entry name" value="TOPRIM_dom"/>
</dbReference>
<evidence type="ECO:0000259" key="13">
    <source>
        <dbReference type="PROSITE" id="PS50880"/>
    </source>
</evidence>
<dbReference type="InterPro" id="IPR005738">
    <property type="entry name" value="TopoIII"/>
</dbReference>
<dbReference type="InterPro" id="IPR034144">
    <property type="entry name" value="TOPRIM_TopoIII"/>
</dbReference>
<keyword evidence="4" id="KW-0479">Metal-binding</keyword>
<organism evidence="15 16">
    <name type="scientific">Granulosicoccus antarcticus IMCC3135</name>
    <dbReference type="NCBI Taxonomy" id="1192854"/>
    <lineage>
        <taxon>Bacteria</taxon>
        <taxon>Pseudomonadati</taxon>
        <taxon>Pseudomonadota</taxon>
        <taxon>Gammaproteobacteria</taxon>
        <taxon>Chromatiales</taxon>
        <taxon>Granulosicoccaceae</taxon>
        <taxon>Granulosicoccus</taxon>
    </lineage>
</organism>